<dbReference type="SUPFAM" id="SSF53955">
    <property type="entry name" value="Lysozyme-like"/>
    <property type="match status" value="1"/>
</dbReference>
<dbReference type="KEGG" id="saqi:AXG55_14785"/>
<feature type="domain" description="Transglycosylase SLT" evidence="1">
    <location>
        <begin position="7"/>
        <end position="143"/>
    </location>
</feature>
<dbReference type="AlphaFoldDB" id="A0A1L4D4Z4"/>
<proteinExistence type="predicted"/>
<protein>
    <recommendedName>
        <fullName evidence="1">Transglycosylase SLT domain-containing protein</fullName>
    </recommendedName>
</protein>
<keyword evidence="2" id="KW-0614">Plasmid</keyword>
<gene>
    <name evidence="2" type="ORF">AXG55_14785</name>
</gene>
<dbReference type="CDD" id="cd16892">
    <property type="entry name" value="LT_VirB1-like"/>
    <property type="match status" value="1"/>
</dbReference>
<sequence>MLDLISIAALCAPNVATDTILSIIKTESNGNHLVINDNTTRSSYKPVTKDDAINMSFILIKKGHNLDFGLMQINLVNAKKFHLTLNNLFDPCENIKVGAKILTDNFIKTSRENSNEQIALLKAVSMYNTGSSHKGFSNGYVKKVLGNAKIIKLPPDYSEKVID</sequence>
<name>A0A1L4D4Z4_9BACT</name>
<dbReference type="InterPro" id="IPR023346">
    <property type="entry name" value="Lysozyme-like_dom_sf"/>
</dbReference>
<dbReference type="Gene3D" id="1.10.530.10">
    <property type="match status" value="1"/>
</dbReference>
<dbReference type="RefSeq" id="WP_148698948.1">
    <property type="nucleotide sequence ID" value="NZ_CP017836.1"/>
</dbReference>
<geneLocation type="plasmid" evidence="3">
    <name>pnonnen2</name>
</geneLocation>
<organism evidence="2 3">
    <name type="scientific">Silvanigrella aquatica</name>
    <dbReference type="NCBI Taxonomy" id="1915309"/>
    <lineage>
        <taxon>Bacteria</taxon>
        <taxon>Pseudomonadati</taxon>
        <taxon>Bdellovibrionota</taxon>
        <taxon>Oligoflexia</taxon>
        <taxon>Silvanigrellales</taxon>
        <taxon>Silvanigrellaceae</taxon>
        <taxon>Silvanigrella</taxon>
    </lineage>
</organism>
<dbReference type="EMBL" id="CP017836">
    <property type="protein sequence ID" value="APJ05285.1"/>
    <property type="molecule type" value="Genomic_DNA"/>
</dbReference>
<evidence type="ECO:0000313" key="3">
    <source>
        <dbReference type="Proteomes" id="UP000184731"/>
    </source>
</evidence>
<evidence type="ECO:0000313" key="2">
    <source>
        <dbReference type="EMBL" id="APJ05285.1"/>
    </source>
</evidence>
<accession>A0A1L4D4Z4</accession>
<evidence type="ECO:0000259" key="1">
    <source>
        <dbReference type="Pfam" id="PF01464"/>
    </source>
</evidence>
<dbReference type="Pfam" id="PF01464">
    <property type="entry name" value="SLT"/>
    <property type="match status" value="1"/>
</dbReference>
<dbReference type="InterPro" id="IPR008258">
    <property type="entry name" value="Transglycosylase_SLT_dom_1"/>
</dbReference>
<dbReference type="Proteomes" id="UP000184731">
    <property type="component" value="Plasmid pnonnen2"/>
</dbReference>
<keyword evidence="3" id="KW-1185">Reference proteome</keyword>
<reference evidence="2 3" key="1">
    <citation type="submission" date="2016-10" db="EMBL/GenBank/DDBJ databases">
        <title>Silvanigrella aquatica sp. nov., isolated from a freshwater lake located in the Black Forest, Germany, description of Silvanigrellaceae fam. nov., Silvanigrellales ord. nov., reclassification of the order Bdellovibrionales in the class Oligoflexia, reclassification of the families Bacteriovoracaceae and Halobacteriovoraceae in the new order Bacteriovoracales ord. nov., and reclassification of the family Pseudobacteriovoracaceae in the order Oligoflexiales.</title>
        <authorList>
            <person name="Hahn M.W."/>
            <person name="Schmidt J."/>
            <person name="Koll U."/>
            <person name="Rohde M."/>
            <person name="Verbag S."/>
            <person name="Pitt A."/>
            <person name="Nakai R."/>
            <person name="Naganuma T."/>
            <person name="Lang E."/>
        </authorList>
    </citation>
    <scope>NUCLEOTIDE SEQUENCE [LARGE SCALE GENOMIC DNA]</scope>
    <source>
        <strain evidence="2 3">MWH-Nonnen-W8red</strain>
        <plasmid evidence="3">Plasmid pnonnen2</plasmid>
    </source>
</reference>
<dbReference type="OrthoDB" id="8565485at2"/>